<accession>A0ABD5D3E0</accession>
<name>A0ABD5D3E0_LACPA</name>
<evidence type="ECO:0000256" key="1">
    <source>
        <dbReference type="SAM" id="MobiDB-lite"/>
    </source>
</evidence>
<protein>
    <submittedName>
        <fullName evidence="2">Uncharacterized protein</fullName>
    </submittedName>
</protein>
<gene>
    <name evidence="2" type="ORF">RF672_15315</name>
</gene>
<proteinExistence type="predicted"/>
<comment type="caution">
    <text evidence="2">The sequence shown here is derived from an EMBL/GenBank/DDBJ whole genome shotgun (WGS) entry which is preliminary data.</text>
</comment>
<evidence type="ECO:0000313" key="3">
    <source>
        <dbReference type="Proteomes" id="UP001268544"/>
    </source>
</evidence>
<dbReference type="RefSeq" id="WP_310581386.1">
    <property type="nucleotide sequence ID" value="NZ_JAVKVH010000003.1"/>
</dbReference>
<evidence type="ECO:0000313" key="2">
    <source>
        <dbReference type="EMBL" id="MDR7625911.1"/>
    </source>
</evidence>
<organism evidence="2 3">
    <name type="scientific">Lacticaseibacillus paracasei</name>
    <name type="common">Lactobacillus paracasei</name>
    <dbReference type="NCBI Taxonomy" id="1597"/>
    <lineage>
        <taxon>Bacteria</taxon>
        <taxon>Bacillati</taxon>
        <taxon>Bacillota</taxon>
        <taxon>Bacilli</taxon>
        <taxon>Lactobacillales</taxon>
        <taxon>Lactobacillaceae</taxon>
        <taxon>Lacticaseibacillus</taxon>
    </lineage>
</organism>
<reference evidence="3" key="1">
    <citation type="submission" date="2023-07" db="EMBL/GenBank/DDBJ databases">
        <title>Lacticaseibacillus paracasei KCKM 0992.</title>
        <authorList>
            <person name="Kim T.W."/>
        </authorList>
    </citation>
    <scope>NUCLEOTIDE SEQUENCE [LARGE SCALE GENOMIC DNA]</scope>
    <source>
        <strain evidence="3">KCKM 0992</strain>
    </source>
</reference>
<dbReference type="Proteomes" id="UP001268544">
    <property type="component" value="Unassembled WGS sequence"/>
</dbReference>
<feature type="compositionally biased region" description="Polar residues" evidence="1">
    <location>
        <begin position="16"/>
        <end position="25"/>
    </location>
</feature>
<dbReference type="AlphaFoldDB" id="A0ABD5D3E0"/>
<sequence length="99" mass="10859">MARGNNKDGFSIDSIVKTNPVVSSPETKKRTTADGATSNTLETLIQKKSNSKVAKMLYLEREVSKTLDIYGKKIGKANGGASRIVNEALKEYFGNHRLK</sequence>
<dbReference type="EMBL" id="JAVKVH010000003">
    <property type="protein sequence ID" value="MDR7625911.1"/>
    <property type="molecule type" value="Genomic_DNA"/>
</dbReference>
<feature type="region of interest" description="Disordered" evidence="1">
    <location>
        <begin position="1"/>
        <end position="35"/>
    </location>
</feature>